<name>A0ABQ9HNG3_9NEOP</name>
<evidence type="ECO:0000256" key="1">
    <source>
        <dbReference type="SAM" id="MobiDB-lite"/>
    </source>
</evidence>
<evidence type="ECO:0000313" key="2">
    <source>
        <dbReference type="EMBL" id="KAJ8885889.1"/>
    </source>
</evidence>
<gene>
    <name evidence="2" type="ORF">PR048_012095</name>
</gene>
<feature type="region of interest" description="Disordered" evidence="1">
    <location>
        <begin position="88"/>
        <end position="117"/>
    </location>
</feature>
<evidence type="ECO:0000313" key="3">
    <source>
        <dbReference type="Proteomes" id="UP001159363"/>
    </source>
</evidence>
<protein>
    <submittedName>
        <fullName evidence="2">Uncharacterized protein</fullName>
    </submittedName>
</protein>
<reference evidence="2 3" key="1">
    <citation type="submission" date="2023-02" db="EMBL/GenBank/DDBJ databases">
        <title>LHISI_Scaffold_Assembly.</title>
        <authorList>
            <person name="Stuart O.P."/>
            <person name="Cleave R."/>
            <person name="Magrath M.J.L."/>
            <person name="Mikheyev A.S."/>
        </authorList>
    </citation>
    <scope>NUCLEOTIDE SEQUENCE [LARGE SCALE GENOMIC DNA]</scope>
    <source>
        <strain evidence="2">Daus_M_001</strain>
        <tissue evidence="2">Leg muscle</tissue>
    </source>
</reference>
<accession>A0ABQ9HNG3</accession>
<dbReference type="Proteomes" id="UP001159363">
    <property type="component" value="Chromosome X"/>
</dbReference>
<dbReference type="EMBL" id="JARBHB010000004">
    <property type="protein sequence ID" value="KAJ8885889.1"/>
    <property type="molecule type" value="Genomic_DNA"/>
</dbReference>
<sequence length="393" mass="44312">MMLVRGWWGLVRGVRVWWERGLLRKVRDDGKGRTENSHHLKLRLNAAAINVTITSWNSKNGDPAVSRETCRYVSSAQKPMRMIEVSMKQRRNERAGGRDIPEKTRRPAASSGTIPTCENLEWPGRELNPVIQHHKVNVDVTCIQYGRWVTTTIMGVAYPDGGIGKGEGSKVKVEDPDRSACPDPWSPGSLFRLTCLTQDSQCQGDRGRSSVVVRLFPLPLQDKLDSTSGREAPGFSHVGIVPADEARWGFYLGSPVSPALAFQCCSIFTSNNPQDLDIKTHQNLSTPPPRLNFTVLYAQEPESFPRGLLHRYEDTPSLTELRSSNARLNHRGSKLDLRSDLRSTQETVAPFQFRAGLVIEMKFISNRQNWWFEISIPDQQPSSTNSVWKYANR</sequence>
<feature type="compositionally biased region" description="Basic and acidic residues" evidence="1">
    <location>
        <begin position="90"/>
        <end position="105"/>
    </location>
</feature>
<organism evidence="2 3">
    <name type="scientific">Dryococelus australis</name>
    <dbReference type="NCBI Taxonomy" id="614101"/>
    <lineage>
        <taxon>Eukaryota</taxon>
        <taxon>Metazoa</taxon>
        <taxon>Ecdysozoa</taxon>
        <taxon>Arthropoda</taxon>
        <taxon>Hexapoda</taxon>
        <taxon>Insecta</taxon>
        <taxon>Pterygota</taxon>
        <taxon>Neoptera</taxon>
        <taxon>Polyneoptera</taxon>
        <taxon>Phasmatodea</taxon>
        <taxon>Verophasmatodea</taxon>
        <taxon>Anareolatae</taxon>
        <taxon>Phasmatidae</taxon>
        <taxon>Eurycanthinae</taxon>
        <taxon>Dryococelus</taxon>
    </lineage>
</organism>
<proteinExistence type="predicted"/>
<keyword evidence="3" id="KW-1185">Reference proteome</keyword>
<comment type="caution">
    <text evidence="2">The sequence shown here is derived from an EMBL/GenBank/DDBJ whole genome shotgun (WGS) entry which is preliminary data.</text>
</comment>